<gene>
    <name evidence="3" type="ORF">HF327_020970</name>
</gene>
<evidence type="ECO:0000256" key="1">
    <source>
        <dbReference type="SAM" id="MobiDB-lite"/>
    </source>
</evidence>
<evidence type="ECO:0000313" key="3">
    <source>
        <dbReference type="EMBL" id="MBI1626947.1"/>
    </source>
</evidence>
<evidence type="ECO:0000259" key="2">
    <source>
        <dbReference type="Pfam" id="PF13401"/>
    </source>
</evidence>
<dbReference type="InterPro" id="IPR049945">
    <property type="entry name" value="AAA_22"/>
</dbReference>
<protein>
    <submittedName>
        <fullName evidence="3">AAA family ATPase</fullName>
    </submittedName>
</protein>
<dbReference type="RefSeq" id="WP_198462295.1">
    <property type="nucleotide sequence ID" value="NZ_JABBCQ020000030.1"/>
</dbReference>
<evidence type="ECO:0000313" key="4">
    <source>
        <dbReference type="Proteomes" id="UP000530032"/>
    </source>
</evidence>
<dbReference type="GO" id="GO:0016887">
    <property type="term" value="F:ATP hydrolysis activity"/>
    <property type="evidence" value="ECO:0007669"/>
    <property type="project" value="InterPro"/>
</dbReference>
<keyword evidence="4" id="KW-1185">Reference proteome</keyword>
<dbReference type="EMBL" id="JABBCQ020000030">
    <property type="protein sequence ID" value="MBI1626947.1"/>
    <property type="molecule type" value="Genomic_DNA"/>
</dbReference>
<feature type="domain" description="ORC1/DEAH AAA+ ATPase" evidence="2">
    <location>
        <begin position="179"/>
        <end position="322"/>
    </location>
</feature>
<dbReference type="SUPFAM" id="SSF52540">
    <property type="entry name" value="P-loop containing nucleoside triphosphate hydrolases"/>
    <property type="match status" value="1"/>
</dbReference>
<accession>A0A843BFR3</accession>
<proteinExistence type="predicted"/>
<organism evidence="3 4">
    <name type="scientific">Comamonas suwonensis</name>
    <dbReference type="NCBI Taxonomy" id="2606214"/>
    <lineage>
        <taxon>Bacteria</taxon>
        <taxon>Pseudomonadati</taxon>
        <taxon>Pseudomonadota</taxon>
        <taxon>Betaproteobacteria</taxon>
        <taxon>Burkholderiales</taxon>
        <taxon>Comamonadaceae</taxon>
        <taxon>Comamonas</taxon>
    </lineage>
</organism>
<feature type="region of interest" description="Disordered" evidence="1">
    <location>
        <begin position="100"/>
        <end position="123"/>
    </location>
</feature>
<dbReference type="InterPro" id="IPR052026">
    <property type="entry name" value="ExeA_AAA_ATPase_DNA-bind"/>
</dbReference>
<comment type="caution">
    <text evidence="3">The sequence shown here is derived from an EMBL/GenBank/DDBJ whole genome shotgun (WGS) entry which is preliminary data.</text>
</comment>
<name>A0A843BFR3_9BURK</name>
<dbReference type="PANTHER" id="PTHR35894:SF1">
    <property type="entry name" value="PHOSPHORIBULOKINASE _ URIDINE KINASE FAMILY"/>
    <property type="match status" value="1"/>
</dbReference>
<sequence length="438" mass="48668">MYRQPETNQLQLHLKGVLTELNVTQSGLTRHLRKYVGGISTGTVSLICNYDQWPKGRNQKKEDLIPKIVEFLEQNDATAAQIARAFDRVYGPRVYGAQNGGEQQKRCNAAAAPHSPGQQADQEQEDLMTLLRHQRLTQEARQHFRILRDPFVNEMSGSEDVYVSDDIRYVRSAVRQTAQHGGMLAVTSESGGGKSTIRKDLQAWINATDESITVIEPYVVGMSASNKGGRPLLASDITAVVIRALAPSESPRLSHERRTEQMHTILRESARLGNKHVLIIEEAHDLATPTLKAMKRFYELEDGFKKVLSIILIGQPELARKLSEKNPEVREVVQRCELVTLPPLDNNVGEYLAHKFKRVSMEASVVLEPEAVDAIRAVLRRNVTETFGGNKKTRDQSLCYPLAINNLLTRAMNLAAEIGEPKVNAALINAAIRGGGDA</sequence>
<dbReference type="InterPro" id="IPR027417">
    <property type="entry name" value="P-loop_NTPase"/>
</dbReference>
<reference evidence="3" key="1">
    <citation type="submission" date="2020-12" db="EMBL/GenBank/DDBJ databases">
        <title>Comamonas sp. nov., isolated from stream water.</title>
        <authorList>
            <person name="Park K.-H."/>
        </authorList>
    </citation>
    <scope>NUCLEOTIDE SEQUENCE</scope>
    <source>
        <strain evidence="3">EJ-4</strain>
    </source>
</reference>
<dbReference type="Pfam" id="PF13401">
    <property type="entry name" value="AAA_22"/>
    <property type="match status" value="1"/>
</dbReference>
<dbReference type="Proteomes" id="UP000530032">
    <property type="component" value="Unassembled WGS sequence"/>
</dbReference>
<dbReference type="PANTHER" id="PTHR35894">
    <property type="entry name" value="GENERAL SECRETION PATHWAY PROTEIN A-RELATED"/>
    <property type="match status" value="1"/>
</dbReference>
<dbReference type="AlphaFoldDB" id="A0A843BFR3"/>